<feature type="domain" description="Enoyl-CoA hydratase/isomerase" evidence="4">
    <location>
        <begin position="13"/>
        <end position="330"/>
    </location>
</feature>
<dbReference type="NCBIfam" id="NF004127">
    <property type="entry name" value="PRK05617.1"/>
    <property type="match status" value="1"/>
</dbReference>
<dbReference type="InterPro" id="IPR032259">
    <property type="entry name" value="HIBYL-CoA-H"/>
</dbReference>
<dbReference type="Gene3D" id="3.90.226.10">
    <property type="entry name" value="2-enoyl-CoA Hydratase, Chain A, domain 1"/>
    <property type="match status" value="1"/>
</dbReference>
<reference evidence="6" key="1">
    <citation type="journal article" date="2019" name="Int. J. Syst. Evol. Microbiol.">
        <title>The Global Catalogue of Microorganisms (GCM) 10K type strain sequencing project: providing services to taxonomists for standard genome sequencing and annotation.</title>
        <authorList>
            <consortium name="The Broad Institute Genomics Platform"/>
            <consortium name="The Broad Institute Genome Sequencing Center for Infectious Disease"/>
            <person name="Wu L."/>
            <person name="Ma J."/>
        </authorList>
    </citation>
    <scope>NUCLEOTIDE SEQUENCE [LARGE SCALE GENOMIC DNA]</scope>
    <source>
        <strain evidence="6">CGMCC 4.7242</strain>
    </source>
</reference>
<keyword evidence="3 5" id="KW-0378">Hydrolase</keyword>
<dbReference type="EC" id="3.1.2.4" evidence="2"/>
<organism evidence="5 6">
    <name type="scientific">Halodurantibacterium flavum</name>
    <dbReference type="NCBI Taxonomy" id="1382802"/>
    <lineage>
        <taxon>Bacteria</taxon>
        <taxon>Pseudomonadati</taxon>
        <taxon>Pseudomonadota</taxon>
        <taxon>Alphaproteobacteria</taxon>
        <taxon>Rhodobacterales</taxon>
        <taxon>Paracoccaceae</taxon>
        <taxon>Halodurantibacterium</taxon>
    </lineage>
</organism>
<dbReference type="GO" id="GO:0016787">
    <property type="term" value="F:hydrolase activity"/>
    <property type="evidence" value="ECO:0007669"/>
    <property type="project" value="UniProtKB-KW"/>
</dbReference>
<dbReference type="InterPro" id="IPR029045">
    <property type="entry name" value="ClpP/crotonase-like_dom_sf"/>
</dbReference>
<proteinExistence type="predicted"/>
<gene>
    <name evidence="5" type="ORF">ACFSGJ_09650</name>
</gene>
<dbReference type="PANTHER" id="PTHR43176">
    <property type="entry name" value="3-HYDROXYISOBUTYRYL-COA HYDROLASE-RELATED"/>
    <property type="match status" value="1"/>
</dbReference>
<dbReference type="CDD" id="cd06558">
    <property type="entry name" value="crotonase-like"/>
    <property type="match status" value="1"/>
</dbReference>
<dbReference type="PANTHER" id="PTHR43176:SF3">
    <property type="entry name" value="3-HYDROXYISOBUTYRYL-COA HYDROLASE, MITOCHONDRIAL"/>
    <property type="match status" value="1"/>
</dbReference>
<dbReference type="Pfam" id="PF16113">
    <property type="entry name" value="ECH_2"/>
    <property type="match status" value="1"/>
</dbReference>
<comment type="caution">
    <text evidence="5">The sequence shown here is derived from an EMBL/GenBank/DDBJ whole genome shotgun (WGS) entry which is preliminary data.</text>
</comment>
<evidence type="ECO:0000256" key="2">
    <source>
        <dbReference type="ARBA" id="ARBA00011915"/>
    </source>
</evidence>
<evidence type="ECO:0000313" key="6">
    <source>
        <dbReference type="Proteomes" id="UP001597353"/>
    </source>
</evidence>
<dbReference type="InterPro" id="IPR045004">
    <property type="entry name" value="ECH_dom"/>
</dbReference>
<dbReference type="EMBL" id="JBHUGH010000006">
    <property type="protein sequence ID" value="MFD1912479.1"/>
    <property type="molecule type" value="Genomic_DNA"/>
</dbReference>
<evidence type="ECO:0000256" key="3">
    <source>
        <dbReference type="ARBA" id="ARBA00022801"/>
    </source>
</evidence>
<evidence type="ECO:0000313" key="5">
    <source>
        <dbReference type="EMBL" id="MFD1912479.1"/>
    </source>
</evidence>
<comment type="catalytic activity">
    <reaction evidence="1">
        <text>3-hydroxy-2-methylpropanoyl-CoA + H2O = 3-hydroxy-2-methylpropanoate + CoA + H(+)</text>
        <dbReference type="Rhea" id="RHEA:20888"/>
        <dbReference type="ChEBI" id="CHEBI:11805"/>
        <dbReference type="ChEBI" id="CHEBI:15377"/>
        <dbReference type="ChEBI" id="CHEBI:15378"/>
        <dbReference type="ChEBI" id="CHEBI:57287"/>
        <dbReference type="ChEBI" id="CHEBI:57340"/>
        <dbReference type="EC" id="3.1.2.4"/>
    </reaction>
</comment>
<evidence type="ECO:0000259" key="4">
    <source>
        <dbReference type="Pfam" id="PF16113"/>
    </source>
</evidence>
<dbReference type="RefSeq" id="WP_390261116.1">
    <property type="nucleotide sequence ID" value="NZ_JBHUGH010000006.1"/>
</dbReference>
<dbReference type="SUPFAM" id="SSF52096">
    <property type="entry name" value="ClpP/crotonase"/>
    <property type="match status" value="1"/>
</dbReference>
<keyword evidence="6" id="KW-1185">Reference proteome</keyword>
<sequence>MAEVAIRRQGRAGRITLNRPGALNALSHAMCLTIEAALDSWRDDDAVELVIIDAEGDRAFCAGGDIAALYHHAVMGRFEPARRYWRDEYRMNLKLRRYPKPVVSLMQGFVMGGGVGLGCHVSHRIVGESSQVAMPECGIGLVPDVGGTRLLARAPGRLGLYLGLTGARMGAGDAILAGFADHHVPEAEWPDLILALAETGDPAAIPIHPPPSGRLAGLLPELISLFSSFDVAQIIEAAASRDSRFAAEVHATLSRNSPLSMACTAEMLQRLGPAPGMAEALRQEYRFTWRAQTLSDFTEGTRAVVIDKDRTPRWRHASAADVPRAEVETMLAPLGAEEWQED</sequence>
<accession>A0ABW4S4F1</accession>
<protein>
    <recommendedName>
        <fullName evidence="2">3-hydroxyisobutyryl-CoA hydrolase</fullName>
        <ecNumber evidence="2">3.1.2.4</ecNumber>
    </recommendedName>
</protein>
<name>A0ABW4S4F1_9RHOB</name>
<evidence type="ECO:0000256" key="1">
    <source>
        <dbReference type="ARBA" id="ARBA00001709"/>
    </source>
</evidence>
<dbReference type="Proteomes" id="UP001597353">
    <property type="component" value="Unassembled WGS sequence"/>
</dbReference>